<gene>
    <name evidence="2" type="ORF">I553_0302</name>
</gene>
<evidence type="ECO:0000256" key="1">
    <source>
        <dbReference type="SAM" id="MobiDB-lite"/>
    </source>
</evidence>
<feature type="compositionally biased region" description="Basic and acidic residues" evidence="1">
    <location>
        <begin position="11"/>
        <end position="22"/>
    </location>
</feature>
<dbReference type="EMBL" id="JAOB01000093">
    <property type="protein sequence ID" value="EUA06774.1"/>
    <property type="molecule type" value="Genomic_DNA"/>
</dbReference>
<comment type="caution">
    <text evidence="2">The sequence shown here is derived from an EMBL/GenBank/DDBJ whole genome shotgun (WGS) entry which is preliminary data.</text>
</comment>
<feature type="region of interest" description="Disordered" evidence="1">
    <location>
        <begin position="1"/>
        <end position="31"/>
    </location>
</feature>
<evidence type="ECO:0000313" key="2">
    <source>
        <dbReference type="EMBL" id="EUA06774.1"/>
    </source>
</evidence>
<dbReference type="AlphaFoldDB" id="X7YI84"/>
<sequence length="49" mass="5049">MGHSGQLTASDHGDQRCCDGRTGHANHGVTTGRARCLAALTRSRRGGGT</sequence>
<proteinExistence type="predicted"/>
<accession>X7YI84</accession>
<protein>
    <submittedName>
        <fullName evidence="2">Uncharacterized protein</fullName>
    </submittedName>
</protein>
<name>X7YI84_MYCXE</name>
<reference evidence="2" key="1">
    <citation type="submission" date="2014-01" db="EMBL/GenBank/DDBJ databases">
        <authorList>
            <person name="Brown-Elliot B."/>
            <person name="Wallace R."/>
            <person name="Lenaerts A."/>
            <person name="Ordway D."/>
            <person name="DeGroote M.A."/>
            <person name="Parker T."/>
            <person name="Sizemore C."/>
            <person name="Tallon L.J."/>
            <person name="Sadzewicz L.K."/>
            <person name="Sengamalay N."/>
            <person name="Fraser C.M."/>
            <person name="Hine E."/>
            <person name="Shefchek K.A."/>
            <person name="Das S.P."/>
            <person name="Tettelin H."/>
        </authorList>
    </citation>
    <scope>NUCLEOTIDE SEQUENCE [LARGE SCALE GENOMIC DNA]</scope>
    <source>
        <strain evidence="2">4042</strain>
    </source>
</reference>
<organism evidence="2">
    <name type="scientific">Mycobacterium xenopi 4042</name>
    <dbReference type="NCBI Taxonomy" id="1299334"/>
    <lineage>
        <taxon>Bacteria</taxon>
        <taxon>Bacillati</taxon>
        <taxon>Actinomycetota</taxon>
        <taxon>Actinomycetes</taxon>
        <taxon>Mycobacteriales</taxon>
        <taxon>Mycobacteriaceae</taxon>
        <taxon>Mycobacterium</taxon>
    </lineage>
</organism>